<dbReference type="GO" id="GO:0050262">
    <property type="term" value="F:ribosylnicotinamide kinase activity"/>
    <property type="evidence" value="ECO:0007669"/>
    <property type="project" value="InterPro"/>
</dbReference>
<dbReference type="Gene3D" id="3.40.50.300">
    <property type="entry name" value="P-loop containing nucleotide triphosphate hydrolases"/>
    <property type="match status" value="1"/>
</dbReference>
<dbReference type="GO" id="GO:0009435">
    <property type="term" value="P:NAD+ biosynthetic process"/>
    <property type="evidence" value="ECO:0007669"/>
    <property type="project" value="InterPro"/>
</dbReference>
<organism evidence="4">
    <name type="scientific">Tuwongella immobilis</name>
    <dbReference type="NCBI Taxonomy" id="692036"/>
    <lineage>
        <taxon>Bacteria</taxon>
        <taxon>Pseudomonadati</taxon>
        <taxon>Planctomycetota</taxon>
        <taxon>Planctomycetia</taxon>
        <taxon>Gemmatales</taxon>
        <taxon>Gemmataceae</taxon>
        <taxon>Tuwongella</taxon>
    </lineage>
</organism>
<dbReference type="EMBL" id="LR586016">
    <property type="protein sequence ID" value="VIP00739.1"/>
    <property type="molecule type" value="Genomic_DNA"/>
</dbReference>
<dbReference type="InterPro" id="IPR016429">
    <property type="entry name" value="NAD_NadR"/>
</dbReference>
<evidence type="ECO:0000259" key="3">
    <source>
        <dbReference type="Pfam" id="PF13521"/>
    </source>
</evidence>
<dbReference type="InterPro" id="IPR004821">
    <property type="entry name" value="Cyt_trans-like"/>
</dbReference>
<dbReference type="FunCoup" id="A0A6C2YHJ9">
    <property type="interactions" value="12"/>
</dbReference>
<gene>
    <name evidence="4" type="ORF">GMBLW1_32210</name>
</gene>
<proteinExistence type="predicted"/>
<evidence type="ECO:0000313" key="4">
    <source>
        <dbReference type="EMBL" id="VIP00739.1"/>
    </source>
</evidence>
<protein>
    <submittedName>
        <fullName evidence="4">Uncharacterized protein</fullName>
    </submittedName>
</protein>
<dbReference type="SUPFAM" id="SSF52374">
    <property type="entry name" value="Nucleotidylyl transferase"/>
    <property type="match status" value="1"/>
</dbReference>
<dbReference type="GO" id="GO:0000309">
    <property type="term" value="F:nicotinamide-nucleotide adenylyltransferase activity"/>
    <property type="evidence" value="ECO:0007669"/>
    <property type="project" value="InterPro"/>
</dbReference>
<feature type="binding site" evidence="1">
    <location>
        <position position="30"/>
    </location>
    <ligand>
        <name>NAD(+)</name>
        <dbReference type="ChEBI" id="CHEBI:57540"/>
        <label>1</label>
    </ligand>
</feature>
<dbReference type="GO" id="GO:0000166">
    <property type="term" value="F:nucleotide binding"/>
    <property type="evidence" value="ECO:0007669"/>
    <property type="project" value="UniProtKB-KW"/>
</dbReference>
<feature type="domain" description="NadR/Ttd14 AAA" evidence="3">
    <location>
        <begin position="170"/>
        <end position="324"/>
    </location>
</feature>
<dbReference type="EMBL" id="LR593887">
    <property type="protein sequence ID" value="VTR96896.1"/>
    <property type="molecule type" value="Genomic_DNA"/>
</dbReference>
<dbReference type="Pfam" id="PF01467">
    <property type="entry name" value="CTP_transf_like"/>
    <property type="match status" value="1"/>
</dbReference>
<feature type="binding site" evidence="1">
    <location>
        <begin position="141"/>
        <end position="143"/>
    </location>
    <ligand>
        <name>NAD(+)</name>
        <dbReference type="ChEBI" id="CHEBI:57540"/>
        <label>1</label>
    </ligand>
</feature>
<dbReference type="KEGG" id="tim:GMBLW1_32210"/>
<accession>A0A6C2YHJ9</accession>
<dbReference type="Pfam" id="PF13521">
    <property type="entry name" value="AAA_28"/>
    <property type="match status" value="1"/>
</dbReference>
<dbReference type="InterPro" id="IPR027417">
    <property type="entry name" value="P-loop_NTPase"/>
</dbReference>
<dbReference type="InterPro" id="IPR052735">
    <property type="entry name" value="NAD_biosynth-regulator"/>
</dbReference>
<keyword evidence="4" id="KW-0808">Transferase</keyword>
<sequence length="339" mass="38709">MAGPIPTRPGVMRPGVMRTGLILGKFMPPHQGHLLCIEMAKRLVDRLTVLVCSLPDEPIPGERRFAWLRERFPDCEVRWLNEVVPSEPSQHPDFWSIWKATIRRFVPTGPDYIFASDDYGATLADLLGAQWVPVDRDRVLMPISGTAIRNAPLTHWEHLPEFVRPYYLRRVCIFGPESTGKTTLARQLAAHYRTQWVPEFARGWIDANPRDLAPDDFPFIAQGQIALEDALARQANRVLFCDTDPLTTTLWAMEFLGRIPDPVSQLAAERRYDLTLLLQVDVPWVADSQRFLPHARREFFQKCEQALQQAGRAYVTITGDWAERWQQACAAIDALLART</sequence>
<dbReference type="SUPFAM" id="SSF52540">
    <property type="entry name" value="P-loop containing nucleoside triphosphate hydrolases"/>
    <property type="match status" value="1"/>
</dbReference>
<name>A0A6C2YHJ9_9BACT</name>
<dbReference type="Proteomes" id="UP000464378">
    <property type="component" value="Chromosome"/>
</dbReference>
<dbReference type="InterPro" id="IPR038727">
    <property type="entry name" value="NadR/Ttd14_AAA_dom"/>
</dbReference>
<dbReference type="Gene3D" id="3.40.50.620">
    <property type="entry name" value="HUPs"/>
    <property type="match status" value="1"/>
</dbReference>
<dbReference type="InterPro" id="IPR014729">
    <property type="entry name" value="Rossmann-like_a/b/a_fold"/>
</dbReference>
<evidence type="ECO:0000259" key="2">
    <source>
        <dbReference type="Pfam" id="PF01467"/>
    </source>
</evidence>
<reference evidence="4" key="1">
    <citation type="submission" date="2019-04" db="EMBL/GenBank/DDBJ databases">
        <authorList>
            <consortium name="Science for Life Laboratories"/>
        </authorList>
    </citation>
    <scope>NUCLEOTIDE SEQUENCE</scope>
    <source>
        <strain evidence="4">MBLW1</strain>
    </source>
</reference>
<evidence type="ECO:0000313" key="5">
    <source>
        <dbReference type="Proteomes" id="UP000464378"/>
    </source>
</evidence>
<dbReference type="PANTHER" id="PTHR37512:SF1">
    <property type="entry name" value="NADR_TTD14 AAA DOMAIN-CONTAINING PROTEIN"/>
    <property type="match status" value="1"/>
</dbReference>
<dbReference type="PIRSF" id="PIRSF004776">
    <property type="entry name" value="NadR_NMNAT/RNK"/>
    <property type="match status" value="1"/>
</dbReference>
<evidence type="ECO:0000256" key="1">
    <source>
        <dbReference type="PIRSR" id="PIRSR004776-1"/>
    </source>
</evidence>
<feature type="domain" description="Cytidyltransferase-like" evidence="2">
    <location>
        <begin position="22"/>
        <end position="69"/>
    </location>
</feature>
<dbReference type="PANTHER" id="PTHR37512">
    <property type="entry name" value="TRIFUNCTIONAL NAD BIOSYNTHESIS/REGULATOR PROTEIN NADR"/>
    <property type="match status" value="1"/>
</dbReference>
<dbReference type="NCBIfam" id="TIGR00125">
    <property type="entry name" value="cyt_tran_rel"/>
    <property type="match status" value="1"/>
</dbReference>
<dbReference type="AlphaFoldDB" id="A0A6C2YHJ9"/>
<dbReference type="InParanoid" id="A0A6C2YHJ9"/>
<keyword evidence="1" id="KW-0547">Nucleotide-binding</keyword>
<keyword evidence="5" id="KW-1185">Reference proteome</keyword>